<reference evidence="1 2" key="1">
    <citation type="journal article" date="2018" name="PLoS Genet.">
        <title>Population sequencing reveals clonal diversity and ancestral inbreeding in the grapevine cultivar Chardonnay.</title>
        <authorList>
            <person name="Roach M.J."/>
            <person name="Johnson D.L."/>
            <person name="Bohlmann J."/>
            <person name="van Vuuren H.J."/>
            <person name="Jones S.J."/>
            <person name="Pretorius I.S."/>
            <person name="Schmidt S.A."/>
            <person name="Borneman A.R."/>
        </authorList>
    </citation>
    <scope>NUCLEOTIDE SEQUENCE [LARGE SCALE GENOMIC DNA]</scope>
    <source>
        <strain evidence="2">cv. Chardonnay</strain>
        <tissue evidence="1">Leaf</tissue>
    </source>
</reference>
<accession>A0A438JRJ3</accession>
<dbReference type="AlphaFoldDB" id="A0A438JRJ3"/>
<gene>
    <name evidence="1" type="ORF">CK203_015818</name>
</gene>
<protein>
    <submittedName>
        <fullName evidence="1">Uncharacterized protein</fullName>
    </submittedName>
</protein>
<dbReference type="Proteomes" id="UP000288805">
    <property type="component" value="Unassembled WGS sequence"/>
</dbReference>
<evidence type="ECO:0000313" key="1">
    <source>
        <dbReference type="EMBL" id="RVX11577.1"/>
    </source>
</evidence>
<name>A0A438JRJ3_VITVI</name>
<sequence>MSSSDRIELSIDPAILGNDTSSSGILSFIRNLTDVEIEDLERLMSLLSNVHLTPSIPDAKGLGSVLFRRRSSEAVDHLFLYCPITLALWHRIFS</sequence>
<dbReference type="EMBL" id="QGNW01000030">
    <property type="protein sequence ID" value="RVX11577.1"/>
    <property type="molecule type" value="Genomic_DNA"/>
</dbReference>
<proteinExistence type="predicted"/>
<organism evidence="1 2">
    <name type="scientific">Vitis vinifera</name>
    <name type="common">Grape</name>
    <dbReference type="NCBI Taxonomy" id="29760"/>
    <lineage>
        <taxon>Eukaryota</taxon>
        <taxon>Viridiplantae</taxon>
        <taxon>Streptophyta</taxon>
        <taxon>Embryophyta</taxon>
        <taxon>Tracheophyta</taxon>
        <taxon>Spermatophyta</taxon>
        <taxon>Magnoliopsida</taxon>
        <taxon>eudicotyledons</taxon>
        <taxon>Gunneridae</taxon>
        <taxon>Pentapetalae</taxon>
        <taxon>rosids</taxon>
        <taxon>Vitales</taxon>
        <taxon>Vitaceae</taxon>
        <taxon>Viteae</taxon>
        <taxon>Vitis</taxon>
    </lineage>
</organism>
<evidence type="ECO:0000313" key="2">
    <source>
        <dbReference type="Proteomes" id="UP000288805"/>
    </source>
</evidence>
<comment type="caution">
    <text evidence="1">The sequence shown here is derived from an EMBL/GenBank/DDBJ whole genome shotgun (WGS) entry which is preliminary data.</text>
</comment>